<sequence length="140" mass="15185">MMAGNAAEAAIELGEWEHARELVTAALRDDPTGNHWIHQRRLLAVIKLWMDDDRDAVAEILTDLGRFSQIAVNGPQYHAGISSVRAELALARNDPVTAWRIVQEATDSFPWSGARLGSFGSPGRVCAVVGRHVTSANNSG</sequence>
<dbReference type="AlphaFoldDB" id="A0A917SGI7"/>
<accession>A0A917SGI7</accession>
<reference evidence="1" key="1">
    <citation type="journal article" date="2014" name="Int. J. Syst. Evol. Microbiol.">
        <title>Complete genome sequence of Corynebacterium casei LMG S-19264T (=DSM 44701T), isolated from a smear-ripened cheese.</title>
        <authorList>
            <consortium name="US DOE Joint Genome Institute (JGI-PGF)"/>
            <person name="Walter F."/>
            <person name="Albersmeier A."/>
            <person name="Kalinowski J."/>
            <person name="Ruckert C."/>
        </authorList>
    </citation>
    <scope>NUCLEOTIDE SEQUENCE</scope>
    <source>
        <strain evidence="1">CGMCC 4.7306</strain>
    </source>
</reference>
<gene>
    <name evidence="1" type="ORF">GCM10011575_43380</name>
</gene>
<evidence type="ECO:0000313" key="1">
    <source>
        <dbReference type="EMBL" id="GGL80424.1"/>
    </source>
</evidence>
<comment type="caution">
    <text evidence="1">The sequence shown here is derived from an EMBL/GenBank/DDBJ whole genome shotgun (WGS) entry which is preliminary data.</text>
</comment>
<protein>
    <submittedName>
        <fullName evidence="1">Uncharacterized protein</fullName>
    </submittedName>
</protein>
<evidence type="ECO:0000313" key="2">
    <source>
        <dbReference type="Proteomes" id="UP000613840"/>
    </source>
</evidence>
<reference evidence="1" key="2">
    <citation type="submission" date="2020-09" db="EMBL/GenBank/DDBJ databases">
        <authorList>
            <person name="Sun Q."/>
            <person name="Zhou Y."/>
        </authorList>
    </citation>
    <scope>NUCLEOTIDE SEQUENCE</scope>
    <source>
        <strain evidence="1">CGMCC 4.7306</strain>
    </source>
</reference>
<proteinExistence type="predicted"/>
<keyword evidence="2" id="KW-1185">Reference proteome</keyword>
<organism evidence="1 2">
    <name type="scientific">Microlunatus endophyticus</name>
    <dbReference type="NCBI Taxonomy" id="1716077"/>
    <lineage>
        <taxon>Bacteria</taxon>
        <taxon>Bacillati</taxon>
        <taxon>Actinomycetota</taxon>
        <taxon>Actinomycetes</taxon>
        <taxon>Propionibacteriales</taxon>
        <taxon>Propionibacteriaceae</taxon>
        <taxon>Microlunatus</taxon>
    </lineage>
</organism>
<name>A0A917SGI7_9ACTN</name>
<dbReference type="EMBL" id="BMMZ01000015">
    <property type="protein sequence ID" value="GGL80424.1"/>
    <property type="molecule type" value="Genomic_DNA"/>
</dbReference>
<dbReference type="RefSeq" id="WP_229670487.1">
    <property type="nucleotide sequence ID" value="NZ_BMMZ01000015.1"/>
</dbReference>
<dbReference type="Proteomes" id="UP000613840">
    <property type="component" value="Unassembled WGS sequence"/>
</dbReference>